<dbReference type="RefSeq" id="WP_191809009.1">
    <property type="nucleotide sequence ID" value="NZ_JACSQD010000008.1"/>
</dbReference>
<feature type="domain" description="Gfo/Idh/MocA-like oxidoreductase N-terminal" evidence="4">
    <location>
        <begin position="28"/>
        <end position="151"/>
    </location>
</feature>
<evidence type="ECO:0000313" key="6">
    <source>
        <dbReference type="EMBL" id="MBD7996734.1"/>
    </source>
</evidence>
<proteinExistence type="inferred from homology"/>
<dbReference type="InterPro" id="IPR036291">
    <property type="entry name" value="NAD(P)-bd_dom_sf"/>
</dbReference>
<reference evidence="6 7" key="1">
    <citation type="submission" date="2020-08" db="EMBL/GenBank/DDBJ databases">
        <title>A Genomic Blueprint of the Chicken Gut Microbiome.</title>
        <authorList>
            <person name="Gilroy R."/>
            <person name="Ravi A."/>
            <person name="Getino M."/>
            <person name="Pursley I."/>
            <person name="Horton D.L."/>
            <person name="Alikhan N.-F."/>
            <person name="Baker D."/>
            <person name="Gharbi K."/>
            <person name="Hall N."/>
            <person name="Watson M."/>
            <person name="Adriaenssens E.M."/>
            <person name="Foster-Nyarko E."/>
            <person name="Jarju S."/>
            <person name="Secka A."/>
            <person name="Antonio M."/>
            <person name="Oren A."/>
            <person name="Chaudhuri R."/>
            <person name="La Ragione R.M."/>
            <person name="Hildebrand F."/>
            <person name="Pallen M.J."/>
        </authorList>
    </citation>
    <scope>NUCLEOTIDE SEQUENCE [LARGE SCALE GENOMIC DNA]</scope>
    <source>
        <strain evidence="6 7">Sa2CUA1</strain>
    </source>
</reference>
<dbReference type="Gene3D" id="3.40.50.720">
    <property type="entry name" value="NAD(P)-binding Rossmann-like Domain"/>
    <property type="match status" value="1"/>
</dbReference>
<dbReference type="Proteomes" id="UP000609874">
    <property type="component" value="Unassembled WGS sequence"/>
</dbReference>
<dbReference type="InterPro" id="IPR055170">
    <property type="entry name" value="GFO_IDH_MocA-like_dom"/>
</dbReference>
<gene>
    <name evidence="6" type="ORF">H9639_15660</name>
</gene>
<dbReference type="Pfam" id="PF01408">
    <property type="entry name" value="GFO_IDH_MocA"/>
    <property type="match status" value="1"/>
</dbReference>
<evidence type="ECO:0000313" key="7">
    <source>
        <dbReference type="Proteomes" id="UP000609874"/>
    </source>
</evidence>
<protein>
    <submittedName>
        <fullName evidence="6">Gfo/Idh/MocA family oxidoreductase</fullName>
    </submittedName>
</protein>
<dbReference type="PANTHER" id="PTHR22604">
    <property type="entry name" value="OXIDOREDUCTASES"/>
    <property type="match status" value="1"/>
</dbReference>
<accession>A0ABR8UW27</accession>
<dbReference type="SUPFAM" id="SSF51735">
    <property type="entry name" value="NAD(P)-binding Rossmann-fold domains"/>
    <property type="match status" value="1"/>
</dbReference>
<evidence type="ECO:0000256" key="1">
    <source>
        <dbReference type="ARBA" id="ARBA00010928"/>
    </source>
</evidence>
<dbReference type="PANTHER" id="PTHR22604:SF105">
    <property type="entry name" value="TRANS-1,2-DIHYDROBENZENE-1,2-DIOL DEHYDROGENASE"/>
    <property type="match status" value="1"/>
</dbReference>
<dbReference type="SUPFAM" id="SSF55347">
    <property type="entry name" value="Glyceraldehyde-3-phosphate dehydrogenase-like, C-terminal domain"/>
    <property type="match status" value="1"/>
</dbReference>
<feature type="domain" description="GFO/IDH/MocA-like oxidoreductase" evidence="5">
    <location>
        <begin position="164"/>
        <end position="278"/>
    </location>
</feature>
<sequence>MSAPQYIHTPPCVLQGAPSPVQATGRILRWGVVATGHIAGRVTEDIARLEDAVLQAVSSRSEGTAVDFADRFGFAASYFDDPVRGKGYRQLFDDPDVDVVYIASPHAQHYELTREALEAGKHVLCEKSITINAAELADLLEVAAHNGVFLMEAVWTRFLPCINRLWEILSSGELGTIHWVQADLGFPAPYDPASRLWDPAAGGGALLDLAVYPLTLAVGALGFPQSVRATGSVNQDGVDTQNALTLNYASGAHAQLTSSLLSSGPRTATISGSEGWVRTGAPLHNPVELHIQQHLGEARMERFQQVGNGYTYELREVTRCIQEGLHESPTMPWADSLKTMQLFDEVRAQLGVHYPNDDALPPALHTLSKLPGSA</sequence>
<comment type="similarity">
    <text evidence="1">Belongs to the Gfo/Idh/MocA family.</text>
</comment>
<keyword evidence="2" id="KW-0560">Oxidoreductase</keyword>
<evidence type="ECO:0000259" key="4">
    <source>
        <dbReference type="Pfam" id="PF01408"/>
    </source>
</evidence>
<dbReference type="EMBL" id="JACSQD010000008">
    <property type="protein sequence ID" value="MBD7996734.1"/>
    <property type="molecule type" value="Genomic_DNA"/>
</dbReference>
<dbReference type="Pfam" id="PF22725">
    <property type="entry name" value="GFO_IDH_MocA_C3"/>
    <property type="match status" value="1"/>
</dbReference>
<keyword evidence="7" id="KW-1185">Reference proteome</keyword>
<dbReference type="InterPro" id="IPR050984">
    <property type="entry name" value="Gfo/Idh/MocA_domain"/>
</dbReference>
<organism evidence="6 7">
    <name type="scientific">Arthrobacter gallicola</name>
    <dbReference type="NCBI Taxonomy" id="2762225"/>
    <lineage>
        <taxon>Bacteria</taxon>
        <taxon>Bacillati</taxon>
        <taxon>Actinomycetota</taxon>
        <taxon>Actinomycetes</taxon>
        <taxon>Micrococcales</taxon>
        <taxon>Micrococcaceae</taxon>
        <taxon>Arthrobacter</taxon>
    </lineage>
</organism>
<dbReference type="Gene3D" id="3.30.360.10">
    <property type="entry name" value="Dihydrodipicolinate Reductase, domain 2"/>
    <property type="match status" value="1"/>
</dbReference>
<evidence type="ECO:0000256" key="2">
    <source>
        <dbReference type="ARBA" id="ARBA00023002"/>
    </source>
</evidence>
<comment type="caution">
    <text evidence="6">The sequence shown here is derived from an EMBL/GenBank/DDBJ whole genome shotgun (WGS) entry which is preliminary data.</text>
</comment>
<dbReference type="InterPro" id="IPR000683">
    <property type="entry name" value="Gfo/Idh/MocA-like_OxRdtase_N"/>
</dbReference>
<evidence type="ECO:0000259" key="5">
    <source>
        <dbReference type="Pfam" id="PF22725"/>
    </source>
</evidence>
<evidence type="ECO:0000256" key="3">
    <source>
        <dbReference type="ARBA" id="ARBA00023027"/>
    </source>
</evidence>
<keyword evidence="3" id="KW-0520">NAD</keyword>
<name>A0ABR8UW27_9MICC</name>